<dbReference type="InterPro" id="IPR053147">
    <property type="entry name" value="Hsp_HslJ-like"/>
</dbReference>
<dbReference type="InterPro" id="IPR005184">
    <property type="entry name" value="DUF306_Meta_HslJ"/>
</dbReference>
<accession>A0ABU7W3C2</accession>
<dbReference type="EMBL" id="JAZHOU010000001">
    <property type="protein sequence ID" value="MEF3078110.1"/>
    <property type="molecule type" value="Genomic_DNA"/>
</dbReference>
<comment type="caution">
    <text evidence="3">The sequence shown here is derived from an EMBL/GenBank/DDBJ whole genome shotgun (WGS) entry which is preliminary data.</text>
</comment>
<dbReference type="Pfam" id="PF03724">
    <property type="entry name" value="META"/>
    <property type="match status" value="1"/>
</dbReference>
<gene>
    <name evidence="3" type="ORF">V1468_03750</name>
</gene>
<dbReference type="PANTHER" id="PTHR35535">
    <property type="entry name" value="HEAT SHOCK PROTEIN HSLJ"/>
    <property type="match status" value="1"/>
</dbReference>
<evidence type="ECO:0000313" key="3">
    <source>
        <dbReference type="EMBL" id="MEF3078110.1"/>
    </source>
</evidence>
<dbReference type="InterPro" id="IPR038670">
    <property type="entry name" value="HslJ-like_sf"/>
</dbReference>
<organism evidence="3 4">
    <name type="scientific">Winogradskyella poriferorum</name>
    <dbReference type="NCBI Taxonomy" id="307627"/>
    <lineage>
        <taxon>Bacteria</taxon>
        <taxon>Pseudomonadati</taxon>
        <taxon>Bacteroidota</taxon>
        <taxon>Flavobacteriia</taxon>
        <taxon>Flavobacteriales</taxon>
        <taxon>Flavobacteriaceae</taxon>
        <taxon>Winogradskyella</taxon>
    </lineage>
</organism>
<feature type="domain" description="DUF306" evidence="2">
    <location>
        <begin position="37"/>
        <end position="133"/>
    </location>
</feature>
<proteinExistence type="predicted"/>
<dbReference type="Gene3D" id="2.40.128.270">
    <property type="match status" value="1"/>
</dbReference>
<dbReference type="RefSeq" id="WP_331808911.1">
    <property type="nucleotide sequence ID" value="NZ_JAZHOU010000001.1"/>
</dbReference>
<dbReference type="PANTHER" id="PTHR35535:SF1">
    <property type="entry name" value="HEAT SHOCK PROTEIN HSLJ"/>
    <property type="match status" value="1"/>
</dbReference>
<keyword evidence="4" id="KW-1185">Reference proteome</keyword>
<protein>
    <submittedName>
        <fullName evidence="3">META domain-containing protein</fullName>
    </submittedName>
</protein>
<feature type="chain" id="PRO_5045884301" evidence="1">
    <location>
        <begin position="21"/>
        <end position="277"/>
    </location>
</feature>
<dbReference type="PROSITE" id="PS51257">
    <property type="entry name" value="PROKAR_LIPOPROTEIN"/>
    <property type="match status" value="1"/>
</dbReference>
<feature type="signal peptide" evidence="1">
    <location>
        <begin position="1"/>
        <end position="20"/>
    </location>
</feature>
<evidence type="ECO:0000256" key="1">
    <source>
        <dbReference type="SAM" id="SignalP"/>
    </source>
</evidence>
<dbReference type="Proteomes" id="UP001356704">
    <property type="component" value="Unassembled WGS sequence"/>
</dbReference>
<evidence type="ECO:0000313" key="4">
    <source>
        <dbReference type="Proteomes" id="UP001356704"/>
    </source>
</evidence>
<evidence type="ECO:0000259" key="2">
    <source>
        <dbReference type="Pfam" id="PF03724"/>
    </source>
</evidence>
<name>A0ABU7W3C2_9FLAO</name>
<keyword evidence="1" id="KW-0732">Signal</keyword>
<reference evidence="3 4" key="1">
    <citation type="submission" date="2024-02" db="EMBL/GenBank/DDBJ databases">
        <title>Winogradskyella poriferorum JCM 12885.</title>
        <authorList>
            <person name="Zhang D.-F."/>
            <person name="Fu Z.-Y."/>
        </authorList>
    </citation>
    <scope>NUCLEOTIDE SEQUENCE [LARGE SCALE GENOMIC DNA]</scope>
    <source>
        <strain evidence="3 4">JCM 12885</strain>
    </source>
</reference>
<sequence>MKFLLSILTLVTLTGSCNSAKSTVTEQKENMAQSSLSGTYSISQLEATDISYEGLTITFNDSINHASVFSGCNTFFGNYTLKENTIKFGPIASSKKLCEPKKNNLEKSFLKALNEATSFVLKNDTLTFLNNDVKVFTAIKNEASRPSKNSIVEDNYKKFVVIYETSTRGSFKHIEVSKTQIKISKERSLKNLSTYACNAQDWKMLKNMLSNSIVENLDLLKAPTDTRLHDGAPHATLSVIKGDVEMMTPTFDHGNPPKEIESIVNKILSMVEIATKQ</sequence>